<keyword evidence="7 13" id="KW-0210">Decarboxylase</keyword>
<evidence type="ECO:0000256" key="9">
    <source>
        <dbReference type="ARBA" id="ARBA00023141"/>
    </source>
</evidence>
<dbReference type="FunFam" id="3.20.20.70:FF:000024">
    <property type="entry name" value="Indole-3-glycerol phosphate synthase"/>
    <property type="match status" value="1"/>
</dbReference>
<evidence type="ECO:0000256" key="11">
    <source>
        <dbReference type="ARBA" id="ARBA00023239"/>
    </source>
</evidence>
<dbReference type="NCBIfam" id="NF006945">
    <property type="entry name" value="PRK09427.1"/>
    <property type="match status" value="1"/>
</dbReference>
<dbReference type="InterPro" id="IPR001240">
    <property type="entry name" value="PRAI_dom"/>
</dbReference>
<keyword evidence="11 13" id="KW-0456">Lyase</keyword>
<keyword evidence="9 13" id="KW-0057">Aromatic amino acid biosynthesis</keyword>
<dbReference type="Pfam" id="PF00218">
    <property type="entry name" value="IGPS"/>
    <property type="match status" value="1"/>
</dbReference>
<dbReference type="SUPFAM" id="SSF51366">
    <property type="entry name" value="Ribulose-phoshate binding barrel"/>
    <property type="match status" value="2"/>
</dbReference>
<dbReference type="NCBIfam" id="NF001377">
    <property type="entry name" value="PRK00278.2-4"/>
    <property type="match status" value="1"/>
</dbReference>
<keyword evidence="10 14" id="KW-0413">Isomerase</keyword>
<protein>
    <recommendedName>
        <fullName evidence="13 14">Multifunctional fusion protein</fullName>
    </recommendedName>
    <domain>
        <recommendedName>
            <fullName evidence="13">Indole-3-glycerol phosphate synthase</fullName>
            <shortName evidence="13">IGPS</shortName>
            <ecNumber evidence="13">4.1.1.48</ecNumber>
        </recommendedName>
    </domain>
    <domain>
        <recommendedName>
            <fullName evidence="14">N-(5'-phosphoribosyl)anthranilate isomerase</fullName>
            <shortName evidence="14">PRAI</shortName>
            <ecNumber evidence="14">5.3.1.24</ecNumber>
        </recommendedName>
    </domain>
</protein>
<dbReference type="EMBL" id="MTKO01000120">
    <property type="protein sequence ID" value="RWX43444.1"/>
    <property type="molecule type" value="Genomic_DNA"/>
</dbReference>
<evidence type="ECO:0000256" key="7">
    <source>
        <dbReference type="ARBA" id="ARBA00022793"/>
    </source>
</evidence>
<evidence type="ECO:0000256" key="5">
    <source>
        <dbReference type="ARBA" id="ARBA00007571"/>
    </source>
</evidence>
<evidence type="ECO:0000313" key="17">
    <source>
        <dbReference type="EMBL" id="RWX43444.1"/>
    </source>
</evidence>
<dbReference type="Proteomes" id="UP000287853">
    <property type="component" value="Unassembled WGS sequence"/>
</dbReference>
<dbReference type="PANTHER" id="PTHR22854">
    <property type="entry name" value="TRYPTOPHAN BIOSYNTHESIS PROTEIN"/>
    <property type="match status" value="1"/>
</dbReference>
<evidence type="ECO:0000259" key="15">
    <source>
        <dbReference type="Pfam" id="PF00218"/>
    </source>
</evidence>
<dbReference type="GO" id="GO:0000162">
    <property type="term" value="P:L-tryptophan biosynthetic process"/>
    <property type="evidence" value="ECO:0007669"/>
    <property type="project" value="UniProtKB-UniRule"/>
</dbReference>
<dbReference type="AlphaFoldDB" id="A0A444IRH4"/>
<evidence type="ECO:0000256" key="14">
    <source>
        <dbReference type="HAMAP-Rule" id="MF_00135"/>
    </source>
</evidence>
<evidence type="ECO:0000256" key="3">
    <source>
        <dbReference type="ARBA" id="ARBA00004664"/>
    </source>
</evidence>
<evidence type="ECO:0000256" key="8">
    <source>
        <dbReference type="ARBA" id="ARBA00022822"/>
    </source>
</evidence>
<dbReference type="PANTHER" id="PTHR22854:SF2">
    <property type="entry name" value="INDOLE-3-GLYCEROL-PHOSPHATE SYNTHASE"/>
    <property type="match status" value="1"/>
</dbReference>
<comment type="caution">
    <text evidence="17">The sequence shown here is derived from an EMBL/GenBank/DDBJ whole genome shotgun (WGS) entry which is preliminary data.</text>
</comment>
<reference evidence="17 18" key="1">
    <citation type="submission" date="2017-01" db="EMBL/GenBank/DDBJ databases">
        <title>The cable genome- insights into the physiology and evolution of filamentous bacteria capable of sulfide oxidation via long distance electron transfer.</title>
        <authorList>
            <person name="Schreiber L."/>
            <person name="Bjerg J.T."/>
            <person name="Boggild A."/>
            <person name="Van De Vossenberg J."/>
            <person name="Meysman F."/>
            <person name="Nielsen L.P."/>
            <person name="Schramm A."/>
            <person name="Kjeldsen K.U."/>
        </authorList>
    </citation>
    <scope>NUCLEOTIDE SEQUENCE [LARGE SCALE GENOMIC DNA]</scope>
    <source>
        <strain evidence="17">MCF</strain>
    </source>
</reference>
<evidence type="ECO:0000313" key="18">
    <source>
        <dbReference type="Proteomes" id="UP000287853"/>
    </source>
</evidence>
<sequence length="476" mass="52694">MILDTIVARKKEEVAALKQRGIRPPENEAPLDPPRGFMQALLDAPSVAIIAEAKKASPSKGVIEPNFDPQKIALNYKQGGAHAMSVLTDRDFFQGSIDYIPLVRNTVDLPVLRKEFIIDPLQIEEAAAFGSDAILLIAAILETAQLREFRLQAEEAGMDVLVEVHNEAELEKTLAAESRLIGINNRNLNDFSVDLETTFRLQREIPKDIPIVSESGISSRDEMLRLQEAGITAALIGESLMRSTEQGETLRHFLPNQNTMKADRIRIKMCGTTNLEDALAAVDAGVDALGFIFYDKSPRAVDPKVARIIIEQLPPFVDTVGVFVDRDREEVEEIIRFCNLGYAQLHGKESPKYCERLARFVAPCQVIKALRVGGDVQASDIASYNKHVKGFLLDTYQKGVQGGTGQCFDWSLIEGLKLQRDFILAGGLDAENVREALDAVTPYAVDVNSGVETAPGQKDHRLIKEFIRQVRSCEKD</sequence>
<dbReference type="InterPro" id="IPR013798">
    <property type="entry name" value="Indole-3-glycerol_P_synth_dom"/>
</dbReference>
<feature type="domain" description="Indole-3-glycerol phosphate synthase" evidence="15">
    <location>
        <begin position="3"/>
        <end position="252"/>
    </location>
</feature>
<keyword evidence="8 13" id="KW-0822">Tryptophan biosynthesis</keyword>
<comment type="pathway">
    <text evidence="3 14">Amino-acid biosynthesis; L-tryptophan biosynthesis; L-tryptophan from chorismate: step 3/5.</text>
</comment>
<evidence type="ECO:0000256" key="10">
    <source>
        <dbReference type="ARBA" id="ARBA00023235"/>
    </source>
</evidence>
<dbReference type="EC" id="4.1.1.48" evidence="13"/>
<dbReference type="Pfam" id="PF00697">
    <property type="entry name" value="PRAI"/>
    <property type="match status" value="1"/>
</dbReference>
<keyword evidence="18" id="KW-1185">Reference proteome</keyword>
<evidence type="ECO:0000256" key="13">
    <source>
        <dbReference type="HAMAP-Rule" id="MF_00134"/>
    </source>
</evidence>
<comment type="similarity">
    <text evidence="5 14">Belongs to the TrpF family.</text>
</comment>
<comment type="similarity">
    <text evidence="13">Belongs to the TrpC family.</text>
</comment>
<dbReference type="HAMAP" id="MF_00135">
    <property type="entry name" value="PRAI"/>
    <property type="match status" value="1"/>
</dbReference>
<dbReference type="Gene3D" id="3.20.20.70">
    <property type="entry name" value="Aldolase class I"/>
    <property type="match status" value="2"/>
</dbReference>
<feature type="domain" description="N-(5'phosphoribosyl) anthranilate isomerase (PRAI)" evidence="16">
    <location>
        <begin position="268"/>
        <end position="468"/>
    </location>
</feature>
<dbReference type="CDD" id="cd00405">
    <property type="entry name" value="PRAI"/>
    <property type="match status" value="1"/>
</dbReference>
<dbReference type="CDD" id="cd00331">
    <property type="entry name" value="IGPS"/>
    <property type="match status" value="1"/>
</dbReference>
<dbReference type="GO" id="GO:0004425">
    <property type="term" value="F:indole-3-glycerol-phosphate synthase activity"/>
    <property type="evidence" value="ECO:0007669"/>
    <property type="project" value="UniProtKB-UniRule"/>
</dbReference>
<comment type="catalytic activity">
    <reaction evidence="1 14">
        <text>N-(5-phospho-beta-D-ribosyl)anthranilate = 1-(2-carboxyphenylamino)-1-deoxy-D-ribulose 5-phosphate</text>
        <dbReference type="Rhea" id="RHEA:21540"/>
        <dbReference type="ChEBI" id="CHEBI:18277"/>
        <dbReference type="ChEBI" id="CHEBI:58613"/>
        <dbReference type="EC" id="5.3.1.24"/>
    </reaction>
</comment>
<organism evidence="17 18">
    <name type="scientific">Candidatus Electrothrix aarhusensis</name>
    <dbReference type="NCBI Taxonomy" id="1859131"/>
    <lineage>
        <taxon>Bacteria</taxon>
        <taxon>Pseudomonadati</taxon>
        <taxon>Thermodesulfobacteriota</taxon>
        <taxon>Desulfobulbia</taxon>
        <taxon>Desulfobulbales</taxon>
        <taxon>Desulfobulbaceae</taxon>
        <taxon>Candidatus Electrothrix</taxon>
    </lineage>
</organism>
<keyword evidence="12" id="KW-0511">Multifunctional enzyme</keyword>
<dbReference type="InterPro" id="IPR013785">
    <property type="entry name" value="Aldolase_TIM"/>
</dbReference>
<dbReference type="EC" id="5.3.1.24" evidence="14"/>
<dbReference type="FunFam" id="3.20.20.70:FF:000075">
    <property type="entry name" value="Tryptophan biosynthesis protein TRP1"/>
    <property type="match status" value="1"/>
</dbReference>
<evidence type="ECO:0000256" key="4">
    <source>
        <dbReference type="ARBA" id="ARBA00004696"/>
    </source>
</evidence>
<evidence type="ECO:0000256" key="2">
    <source>
        <dbReference type="ARBA" id="ARBA00001633"/>
    </source>
</evidence>
<comment type="pathway">
    <text evidence="4 13">Amino-acid biosynthesis; L-tryptophan biosynthesis; L-tryptophan from chorismate: step 4/5.</text>
</comment>
<dbReference type="GO" id="GO:0004640">
    <property type="term" value="F:phosphoribosylanthranilate isomerase activity"/>
    <property type="evidence" value="ECO:0007669"/>
    <property type="project" value="UniProtKB-UniRule"/>
</dbReference>
<dbReference type="InterPro" id="IPR011060">
    <property type="entry name" value="RibuloseP-bd_barrel"/>
</dbReference>
<dbReference type="HAMAP" id="MF_00134_B">
    <property type="entry name" value="IGPS_B"/>
    <property type="match status" value="1"/>
</dbReference>
<evidence type="ECO:0000256" key="1">
    <source>
        <dbReference type="ARBA" id="ARBA00001164"/>
    </source>
</evidence>
<dbReference type="NCBIfam" id="NF002298">
    <property type="entry name" value="PRK01222.1-4"/>
    <property type="match status" value="1"/>
</dbReference>
<keyword evidence="6 13" id="KW-0028">Amino-acid biosynthesis</keyword>
<comment type="catalytic activity">
    <reaction evidence="2 13">
        <text>1-(2-carboxyphenylamino)-1-deoxy-D-ribulose 5-phosphate + H(+) = (1S,2R)-1-C-(indol-3-yl)glycerol 3-phosphate + CO2 + H2O</text>
        <dbReference type="Rhea" id="RHEA:23476"/>
        <dbReference type="ChEBI" id="CHEBI:15377"/>
        <dbReference type="ChEBI" id="CHEBI:15378"/>
        <dbReference type="ChEBI" id="CHEBI:16526"/>
        <dbReference type="ChEBI" id="CHEBI:58613"/>
        <dbReference type="ChEBI" id="CHEBI:58866"/>
        <dbReference type="EC" id="4.1.1.48"/>
    </reaction>
</comment>
<evidence type="ECO:0000256" key="6">
    <source>
        <dbReference type="ARBA" id="ARBA00022605"/>
    </source>
</evidence>
<proteinExistence type="inferred from homology"/>
<dbReference type="UniPathway" id="UPA00035">
    <property type="reaction ID" value="UER00042"/>
</dbReference>
<gene>
    <name evidence="14" type="primary">trpF</name>
    <name evidence="13" type="synonym">trpC</name>
    <name evidence="17" type="ORF">H206_02480</name>
</gene>
<evidence type="ECO:0000259" key="16">
    <source>
        <dbReference type="Pfam" id="PF00697"/>
    </source>
</evidence>
<name>A0A444IRH4_9BACT</name>
<evidence type="ECO:0000256" key="12">
    <source>
        <dbReference type="ARBA" id="ARBA00023268"/>
    </source>
</evidence>
<accession>A0A444IRH4</accession>
<dbReference type="InterPro" id="IPR045186">
    <property type="entry name" value="Indole-3-glycerol_P_synth"/>
</dbReference>